<evidence type="ECO:0000256" key="11">
    <source>
        <dbReference type="RuleBase" id="RU362109"/>
    </source>
</evidence>
<evidence type="ECO:0000256" key="5">
    <source>
        <dbReference type="ARBA" id="ARBA00022786"/>
    </source>
</evidence>
<feature type="domain" description="UBC core" evidence="12">
    <location>
        <begin position="3"/>
        <end position="161"/>
    </location>
</feature>
<dbReference type="PROSITE" id="PS50127">
    <property type="entry name" value="UBC_2"/>
    <property type="match status" value="1"/>
</dbReference>
<dbReference type="PROSITE" id="PS00183">
    <property type="entry name" value="UBC_1"/>
    <property type="match status" value="1"/>
</dbReference>
<evidence type="ECO:0000256" key="10">
    <source>
        <dbReference type="PROSITE-ProRule" id="PRU10133"/>
    </source>
</evidence>
<protein>
    <recommendedName>
        <fullName evidence="8">SUMO-conjugating enzyme UBC9</fullName>
    </recommendedName>
    <alternativeName>
        <fullName evidence="9">Ubiquitin carrier protein 9</fullName>
    </alternativeName>
</protein>
<dbReference type="GO" id="GO:0005634">
    <property type="term" value="C:nucleus"/>
    <property type="evidence" value="ECO:0007669"/>
    <property type="project" value="UniProtKB-SubCell"/>
</dbReference>
<evidence type="ECO:0000256" key="8">
    <source>
        <dbReference type="ARBA" id="ARBA00039165"/>
    </source>
</evidence>
<organism evidence="13">
    <name type="scientific">Coccolithus braarudii</name>
    <dbReference type="NCBI Taxonomy" id="221442"/>
    <lineage>
        <taxon>Eukaryota</taxon>
        <taxon>Haptista</taxon>
        <taxon>Haptophyta</taxon>
        <taxon>Prymnesiophyceae</taxon>
        <taxon>Coccolithales</taxon>
        <taxon>Coccolithaceae</taxon>
        <taxon>Coccolithus</taxon>
    </lineage>
</organism>
<dbReference type="Gene3D" id="3.10.110.10">
    <property type="entry name" value="Ubiquitin Conjugating Enzyme"/>
    <property type="match status" value="1"/>
</dbReference>
<name>A0A7S0Q2U2_9EUKA</name>
<dbReference type="SUPFAM" id="SSF54495">
    <property type="entry name" value="UBC-like"/>
    <property type="match status" value="1"/>
</dbReference>
<feature type="active site" description="Glycyl thioester intermediate" evidence="10">
    <location>
        <position position="97"/>
    </location>
</feature>
<dbReference type="PANTHER" id="PTHR24067">
    <property type="entry name" value="UBIQUITIN-CONJUGATING ENZYME E2"/>
    <property type="match status" value="1"/>
</dbReference>
<keyword evidence="5 11" id="KW-0833">Ubl conjugation pathway</keyword>
<sequence>MGIARGRLAEERRLWRKDHPHGFVAKPRTLADGTQDILNWDCVVPGKVGTIWGGGRYPLSMVFTDDYPSKPPECRFGKDPHGKPLFHPNIYPSGKICLNLLDAEKAWKPALTIKQLLIGIQALLDDPNNADPAQEEPYRIFKNDKKEYERRVKEQSKLFVSN</sequence>
<dbReference type="SMART" id="SM00212">
    <property type="entry name" value="UBCc"/>
    <property type="match status" value="1"/>
</dbReference>
<dbReference type="InterPro" id="IPR000608">
    <property type="entry name" value="UBC"/>
</dbReference>
<dbReference type="AlphaFoldDB" id="A0A7S0Q2U2"/>
<keyword evidence="3" id="KW-0808">Transferase</keyword>
<accession>A0A7S0Q2U2</accession>
<evidence type="ECO:0000256" key="9">
    <source>
        <dbReference type="ARBA" id="ARBA00044296"/>
    </source>
</evidence>
<dbReference type="GO" id="GO:0005694">
    <property type="term" value="C:chromosome"/>
    <property type="evidence" value="ECO:0007669"/>
    <property type="project" value="UniProtKB-ARBA"/>
</dbReference>
<dbReference type="EMBL" id="HBEY01023626">
    <property type="protein sequence ID" value="CAD8607861.1"/>
    <property type="molecule type" value="Transcribed_RNA"/>
</dbReference>
<dbReference type="GO" id="GO:0019787">
    <property type="term" value="F:ubiquitin-like protein transferase activity"/>
    <property type="evidence" value="ECO:0007669"/>
    <property type="project" value="UniProtKB-ARBA"/>
</dbReference>
<dbReference type="InterPro" id="IPR050113">
    <property type="entry name" value="Ub_conjugating_enzyme"/>
</dbReference>
<comment type="similarity">
    <text evidence="11">Belongs to the ubiquitin-conjugating enzyme family.</text>
</comment>
<evidence type="ECO:0000256" key="2">
    <source>
        <dbReference type="ARBA" id="ARBA00004718"/>
    </source>
</evidence>
<comment type="pathway">
    <text evidence="2">Protein modification; protein sumoylation.</text>
</comment>
<reference evidence="13" key="1">
    <citation type="submission" date="2021-01" db="EMBL/GenBank/DDBJ databases">
        <authorList>
            <person name="Corre E."/>
            <person name="Pelletier E."/>
            <person name="Niang G."/>
            <person name="Scheremetjew M."/>
            <person name="Finn R."/>
            <person name="Kale V."/>
            <person name="Holt S."/>
            <person name="Cochrane G."/>
            <person name="Meng A."/>
            <person name="Brown T."/>
            <person name="Cohen L."/>
        </authorList>
    </citation>
    <scope>NUCLEOTIDE SEQUENCE</scope>
    <source>
        <strain evidence="13">PLY182g</strain>
    </source>
</reference>
<keyword evidence="7" id="KW-0539">Nucleus</keyword>
<evidence type="ECO:0000256" key="1">
    <source>
        <dbReference type="ARBA" id="ARBA00004123"/>
    </source>
</evidence>
<gene>
    <name evidence="13" type="ORF">CPEL01642_LOCUS11238</name>
</gene>
<evidence type="ECO:0000259" key="12">
    <source>
        <dbReference type="PROSITE" id="PS50127"/>
    </source>
</evidence>
<dbReference type="Pfam" id="PF00179">
    <property type="entry name" value="UQ_con"/>
    <property type="match status" value="1"/>
</dbReference>
<evidence type="ECO:0000256" key="7">
    <source>
        <dbReference type="ARBA" id="ARBA00023242"/>
    </source>
</evidence>
<comment type="subcellular location">
    <subcellularLocation>
        <location evidence="1">Nucleus</location>
    </subcellularLocation>
</comment>
<evidence type="ECO:0000256" key="4">
    <source>
        <dbReference type="ARBA" id="ARBA00022741"/>
    </source>
</evidence>
<dbReference type="InterPro" id="IPR016135">
    <property type="entry name" value="UBQ-conjugating_enzyme/RWD"/>
</dbReference>
<proteinExistence type="inferred from homology"/>
<evidence type="ECO:0000256" key="6">
    <source>
        <dbReference type="ARBA" id="ARBA00022840"/>
    </source>
</evidence>
<dbReference type="CDD" id="cd23798">
    <property type="entry name" value="UBCc_UBE2I"/>
    <property type="match status" value="1"/>
</dbReference>
<keyword evidence="6 11" id="KW-0067">ATP-binding</keyword>
<dbReference type="FunFam" id="3.10.110.10:FF:000035">
    <property type="entry name" value="SUMO-conjugating enzyme ubc9"/>
    <property type="match status" value="1"/>
</dbReference>
<evidence type="ECO:0000256" key="3">
    <source>
        <dbReference type="ARBA" id="ARBA00022679"/>
    </source>
</evidence>
<evidence type="ECO:0000313" key="13">
    <source>
        <dbReference type="EMBL" id="CAD8607861.1"/>
    </source>
</evidence>
<dbReference type="InterPro" id="IPR023313">
    <property type="entry name" value="UBQ-conjugating_AS"/>
</dbReference>
<keyword evidence="4 11" id="KW-0547">Nucleotide-binding</keyword>
<dbReference type="GO" id="GO:0005524">
    <property type="term" value="F:ATP binding"/>
    <property type="evidence" value="ECO:0007669"/>
    <property type="project" value="UniProtKB-UniRule"/>
</dbReference>